<name>A0ABV2JIE9_9STRE</name>
<dbReference type="GO" id="GO:0008233">
    <property type="term" value="F:peptidase activity"/>
    <property type="evidence" value="ECO:0007669"/>
    <property type="project" value="UniProtKB-KW"/>
</dbReference>
<feature type="transmembrane region" description="Helical" evidence="2">
    <location>
        <begin position="35"/>
        <end position="56"/>
    </location>
</feature>
<dbReference type="EMBL" id="JBEPMK010000001">
    <property type="protein sequence ID" value="MET3643689.1"/>
    <property type="molecule type" value="Genomic_DNA"/>
</dbReference>
<dbReference type="InterPro" id="IPR052710">
    <property type="entry name" value="CAAX_protease"/>
</dbReference>
<keyword evidence="4" id="KW-0378">Hydrolase</keyword>
<dbReference type="Proteomes" id="UP001549055">
    <property type="component" value="Unassembled WGS sequence"/>
</dbReference>
<dbReference type="PANTHER" id="PTHR36435:SF1">
    <property type="entry name" value="CAAX AMINO TERMINAL PROTEASE FAMILY PROTEIN"/>
    <property type="match status" value="1"/>
</dbReference>
<proteinExistence type="inferred from homology"/>
<reference evidence="4 5" key="1">
    <citation type="submission" date="2024-06" db="EMBL/GenBank/DDBJ databases">
        <title>Genomic Encyclopedia of Type Strains, Phase IV (KMG-IV): sequencing the most valuable type-strain genomes for metagenomic binning, comparative biology and taxonomic classification.</title>
        <authorList>
            <person name="Goeker M."/>
        </authorList>
    </citation>
    <scope>NUCLEOTIDE SEQUENCE [LARGE SCALE GENOMIC DNA]</scope>
    <source>
        <strain evidence="4 5">DSM 15349</strain>
    </source>
</reference>
<keyword evidence="2" id="KW-1133">Transmembrane helix</keyword>
<feature type="transmembrane region" description="Helical" evidence="2">
    <location>
        <begin position="139"/>
        <end position="164"/>
    </location>
</feature>
<sequence length="214" mass="24472">MKKIISSSLLLILWLFLYILSSGLMQVGPHMRGLPFLVWGMTVIGIMLLSLLIWFYHYIYKGMKCDLSGLDAKFQKVWGPIVLYVLFMVLQVLFPVKAGTNQRALIDIIQAVPIPAFFNTVIFAPILEEYIFRGILRGYFFPEIASMRQAIVYCLVSASFFSLLHMPNTPIHFLIYGTMGFAFSWLYLAKDDLRYPIGLHMANNLLAFVSILLV</sequence>
<evidence type="ECO:0000256" key="1">
    <source>
        <dbReference type="ARBA" id="ARBA00009067"/>
    </source>
</evidence>
<keyword evidence="5" id="KW-1185">Reference proteome</keyword>
<dbReference type="InterPro" id="IPR003675">
    <property type="entry name" value="Rce1/LyrA-like_dom"/>
</dbReference>
<feature type="transmembrane region" description="Helical" evidence="2">
    <location>
        <begin position="108"/>
        <end position="127"/>
    </location>
</feature>
<feature type="transmembrane region" description="Helical" evidence="2">
    <location>
        <begin position="77"/>
        <end position="96"/>
    </location>
</feature>
<feature type="transmembrane region" description="Helical" evidence="2">
    <location>
        <begin position="170"/>
        <end position="188"/>
    </location>
</feature>
<evidence type="ECO:0000259" key="3">
    <source>
        <dbReference type="Pfam" id="PF02517"/>
    </source>
</evidence>
<evidence type="ECO:0000256" key="2">
    <source>
        <dbReference type="SAM" id="Phobius"/>
    </source>
</evidence>
<keyword evidence="2" id="KW-0812">Transmembrane</keyword>
<gene>
    <name evidence="4" type="ORF">ABID27_000306</name>
</gene>
<dbReference type="Pfam" id="PF02517">
    <property type="entry name" value="Rce1-like"/>
    <property type="match status" value="1"/>
</dbReference>
<comment type="caution">
    <text evidence="4">The sequence shown here is derived from an EMBL/GenBank/DDBJ whole genome shotgun (WGS) entry which is preliminary data.</text>
</comment>
<comment type="similarity">
    <text evidence="1">Belongs to the UPF0177 family.</text>
</comment>
<dbReference type="PANTHER" id="PTHR36435">
    <property type="entry name" value="SLR1288 PROTEIN"/>
    <property type="match status" value="1"/>
</dbReference>
<dbReference type="RefSeq" id="WP_354279750.1">
    <property type="nucleotide sequence ID" value="NZ_JBEPMK010000001.1"/>
</dbReference>
<keyword evidence="4" id="KW-0645">Protease</keyword>
<dbReference type="GO" id="GO:0006508">
    <property type="term" value="P:proteolysis"/>
    <property type="evidence" value="ECO:0007669"/>
    <property type="project" value="UniProtKB-KW"/>
</dbReference>
<keyword evidence="2" id="KW-0472">Membrane</keyword>
<feature type="domain" description="CAAX prenyl protease 2/Lysostaphin resistance protein A-like" evidence="3">
    <location>
        <begin position="113"/>
        <end position="206"/>
    </location>
</feature>
<protein>
    <submittedName>
        <fullName evidence="4">Membrane protease YdiL (CAAX protease family)</fullName>
    </submittedName>
</protein>
<evidence type="ECO:0000313" key="5">
    <source>
        <dbReference type="Proteomes" id="UP001549055"/>
    </source>
</evidence>
<organism evidence="4 5">
    <name type="scientific">Streptococcus gallinaceus</name>
    <dbReference type="NCBI Taxonomy" id="165758"/>
    <lineage>
        <taxon>Bacteria</taxon>
        <taxon>Bacillati</taxon>
        <taxon>Bacillota</taxon>
        <taxon>Bacilli</taxon>
        <taxon>Lactobacillales</taxon>
        <taxon>Streptococcaceae</taxon>
        <taxon>Streptococcus</taxon>
    </lineage>
</organism>
<accession>A0ABV2JIE9</accession>
<evidence type="ECO:0000313" key="4">
    <source>
        <dbReference type="EMBL" id="MET3643689.1"/>
    </source>
</evidence>